<comment type="similarity">
    <text evidence="2">Belongs to the histone deacetylase family. HD type 1 subfamily.</text>
</comment>
<evidence type="ECO:0000256" key="3">
    <source>
        <dbReference type="ARBA" id="ARBA00012111"/>
    </source>
</evidence>
<keyword evidence="6" id="KW-0156">Chromatin regulator</keyword>
<gene>
    <name evidence="11" type="ORF">OGATHE_004248</name>
</gene>
<dbReference type="Gene3D" id="3.40.800.20">
    <property type="entry name" value="Histone deacetylase domain"/>
    <property type="match status" value="1"/>
</dbReference>
<evidence type="ECO:0000256" key="6">
    <source>
        <dbReference type="ARBA" id="ARBA00022853"/>
    </source>
</evidence>
<dbReference type="PANTHER" id="PTHR10625:SF14">
    <property type="entry name" value="HISTONE DEACETYLASE 8"/>
    <property type="match status" value="1"/>
</dbReference>
<proteinExistence type="inferred from homology"/>
<feature type="domain" description="Histone deacetylase" evidence="10">
    <location>
        <begin position="120"/>
        <end position="437"/>
    </location>
</feature>
<dbReference type="InterPro" id="IPR023801">
    <property type="entry name" value="His_deacetylse_dom"/>
</dbReference>
<reference evidence="11" key="2">
    <citation type="submission" date="2021-01" db="EMBL/GenBank/DDBJ databases">
        <authorList>
            <person name="Schikora-Tamarit M.A."/>
        </authorList>
    </citation>
    <scope>NUCLEOTIDE SEQUENCE</scope>
    <source>
        <strain evidence="11">NCAIM Y.01608</strain>
    </source>
</reference>
<dbReference type="InterPro" id="IPR000286">
    <property type="entry name" value="HDACs"/>
</dbReference>
<evidence type="ECO:0000256" key="8">
    <source>
        <dbReference type="ARBA" id="ARBA00023163"/>
    </source>
</evidence>
<evidence type="ECO:0000256" key="5">
    <source>
        <dbReference type="ARBA" id="ARBA00022801"/>
    </source>
</evidence>
<evidence type="ECO:0000256" key="1">
    <source>
        <dbReference type="ARBA" id="ARBA00004123"/>
    </source>
</evidence>
<dbReference type="Pfam" id="PF00850">
    <property type="entry name" value="Hist_deacetyl"/>
    <property type="match status" value="1"/>
</dbReference>
<dbReference type="GO" id="GO:0031507">
    <property type="term" value="P:heterochromatin formation"/>
    <property type="evidence" value="ECO:0007669"/>
    <property type="project" value="TreeGrafter"/>
</dbReference>
<dbReference type="InterPro" id="IPR023696">
    <property type="entry name" value="Ureohydrolase_dom_sf"/>
</dbReference>
<comment type="caution">
    <text evidence="11">The sequence shown here is derived from an EMBL/GenBank/DDBJ whole genome shotgun (WGS) entry which is preliminary data.</text>
</comment>
<keyword evidence="4" id="KW-0678">Repressor</keyword>
<dbReference type="GO" id="GO:0141221">
    <property type="term" value="F:histone deacetylase activity, hydrolytic mechanism"/>
    <property type="evidence" value="ECO:0007669"/>
    <property type="project" value="UniProtKB-EC"/>
</dbReference>
<evidence type="ECO:0000256" key="7">
    <source>
        <dbReference type="ARBA" id="ARBA00023015"/>
    </source>
</evidence>
<dbReference type="EC" id="3.5.1.98" evidence="3"/>
<protein>
    <recommendedName>
        <fullName evidence="3">histone deacetylase</fullName>
        <ecNumber evidence="3">3.5.1.98</ecNumber>
    </recommendedName>
</protein>
<evidence type="ECO:0000256" key="4">
    <source>
        <dbReference type="ARBA" id="ARBA00022491"/>
    </source>
</evidence>
<dbReference type="PRINTS" id="PR01270">
    <property type="entry name" value="HDASUPER"/>
</dbReference>
<evidence type="ECO:0000313" key="12">
    <source>
        <dbReference type="Proteomes" id="UP000788993"/>
    </source>
</evidence>
<evidence type="ECO:0000313" key="11">
    <source>
        <dbReference type="EMBL" id="KAH3662673.1"/>
    </source>
</evidence>
<keyword evidence="5" id="KW-0378">Hydrolase</keyword>
<keyword evidence="7" id="KW-0805">Transcription regulation</keyword>
<dbReference type="AlphaFoldDB" id="A0A9P8T1C9"/>
<name>A0A9P8T1C9_9ASCO</name>
<keyword evidence="9" id="KW-0539">Nucleus</keyword>
<dbReference type="SUPFAM" id="SSF52768">
    <property type="entry name" value="Arginase/deacetylase"/>
    <property type="match status" value="1"/>
</dbReference>
<reference evidence="11" key="1">
    <citation type="journal article" date="2021" name="Open Biol.">
        <title>Shared evolutionary footprints suggest mitochondrial oxidative damage underlies multiple complex I losses in fungi.</title>
        <authorList>
            <person name="Schikora-Tamarit M.A."/>
            <person name="Marcet-Houben M."/>
            <person name="Nosek J."/>
            <person name="Gabaldon T."/>
        </authorList>
    </citation>
    <scope>NUCLEOTIDE SEQUENCE</scope>
    <source>
        <strain evidence="11">NCAIM Y.01608</strain>
    </source>
</reference>
<evidence type="ECO:0000256" key="2">
    <source>
        <dbReference type="ARBA" id="ARBA00006457"/>
    </source>
</evidence>
<dbReference type="GO" id="GO:0005634">
    <property type="term" value="C:nucleus"/>
    <property type="evidence" value="ECO:0007669"/>
    <property type="project" value="UniProtKB-SubCell"/>
</dbReference>
<dbReference type="PANTHER" id="PTHR10625">
    <property type="entry name" value="HISTONE DEACETYLASE HDAC1-RELATED"/>
    <property type="match status" value="1"/>
</dbReference>
<dbReference type="EMBL" id="JAEUBD010001266">
    <property type="protein sequence ID" value="KAH3662673.1"/>
    <property type="molecule type" value="Genomic_DNA"/>
</dbReference>
<comment type="subcellular location">
    <subcellularLocation>
        <location evidence="1">Nucleus</location>
    </subcellularLocation>
</comment>
<sequence>MLSTPAASPHLIWPTRILFAMSLIAISPEEHCLLTARNEELAGTPAASIAARCSFTPAPGFRTLPTTTSSIKLASILSFARSPETSFMSSSSELASLNLPLPPLVSAVLGQSLDAVDLLPSNEGRQSLVQQLMKGYGLLDHAKMQLLAPRPASVDDLAKFHDRDYAVELLRPRNWKEHENELSQLQRTILKRRATRESRDDRRAQAQAPCASYGLVFDCPIFPHMDEYCSVVAGGSVQAAEFLINNPTVAINWGGGRHHAHKSHAAGFCYVNDAVLAILRLRRKYSRIMYIDFDLHHGDGVANAFKLSNNVLTVSVHRADAGFFPGTGLKPVDGLGRGTGYEINIPTKKGLCDASLEWIVAHIVVPKIEGYRPQCLVIQCGADGLCTDTEFREWNLTISRFGTMVYQLVRRTGIPSLLLGGGGYNSLETCKLWCYITGLILGEECQAWAQLPDDLDDELVDFRELEFWTHDTPRNMAEQNTHEYLLCLQSAILGC</sequence>
<dbReference type="Proteomes" id="UP000788993">
    <property type="component" value="Unassembled WGS sequence"/>
</dbReference>
<keyword evidence="12" id="KW-1185">Reference proteome</keyword>
<dbReference type="InterPro" id="IPR037138">
    <property type="entry name" value="His_deacetylse_dom_sf"/>
</dbReference>
<organism evidence="11 12">
    <name type="scientific">Ogataea polymorpha</name>
    <dbReference type="NCBI Taxonomy" id="460523"/>
    <lineage>
        <taxon>Eukaryota</taxon>
        <taxon>Fungi</taxon>
        <taxon>Dikarya</taxon>
        <taxon>Ascomycota</taxon>
        <taxon>Saccharomycotina</taxon>
        <taxon>Pichiomycetes</taxon>
        <taxon>Pichiales</taxon>
        <taxon>Pichiaceae</taxon>
        <taxon>Ogataea</taxon>
    </lineage>
</organism>
<keyword evidence="8" id="KW-0804">Transcription</keyword>
<evidence type="ECO:0000256" key="9">
    <source>
        <dbReference type="ARBA" id="ARBA00023242"/>
    </source>
</evidence>
<accession>A0A9P8T1C9</accession>
<evidence type="ECO:0000259" key="10">
    <source>
        <dbReference type="Pfam" id="PF00850"/>
    </source>
</evidence>